<evidence type="ECO:0000256" key="1">
    <source>
        <dbReference type="SAM" id="Phobius"/>
    </source>
</evidence>
<dbReference type="STRING" id="5627.A0A1C7LPR6"/>
<keyword evidence="1" id="KW-0812">Transmembrane</keyword>
<dbReference type="OrthoDB" id="2801343at2759"/>
<protein>
    <recommendedName>
        <fullName evidence="2">DUF6534 domain-containing protein</fullName>
    </recommendedName>
</protein>
<dbReference type="InterPro" id="IPR045339">
    <property type="entry name" value="DUF6534"/>
</dbReference>
<feature type="transmembrane region" description="Helical" evidence="1">
    <location>
        <begin position="93"/>
        <end position="113"/>
    </location>
</feature>
<dbReference type="OMA" id="MIVYTLE"/>
<feature type="domain" description="DUF6534" evidence="2">
    <location>
        <begin position="178"/>
        <end position="257"/>
    </location>
</feature>
<name>A0A1C7LPR6_GRIFR</name>
<feature type="transmembrane region" description="Helical" evidence="1">
    <location>
        <begin position="204"/>
        <end position="231"/>
    </location>
</feature>
<organism evidence="3 4">
    <name type="scientific">Grifola frondosa</name>
    <name type="common">Maitake</name>
    <name type="synonym">Polyporus frondosus</name>
    <dbReference type="NCBI Taxonomy" id="5627"/>
    <lineage>
        <taxon>Eukaryota</taxon>
        <taxon>Fungi</taxon>
        <taxon>Dikarya</taxon>
        <taxon>Basidiomycota</taxon>
        <taxon>Agaricomycotina</taxon>
        <taxon>Agaricomycetes</taxon>
        <taxon>Polyporales</taxon>
        <taxon>Grifolaceae</taxon>
        <taxon>Grifola</taxon>
    </lineage>
</organism>
<keyword evidence="1" id="KW-1133">Transmembrane helix</keyword>
<feature type="transmembrane region" description="Helical" evidence="1">
    <location>
        <begin position="237"/>
        <end position="255"/>
    </location>
</feature>
<feature type="transmembrane region" description="Helical" evidence="1">
    <location>
        <begin position="171"/>
        <end position="192"/>
    </location>
</feature>
<feature type="transmembrane region" description="Helical" evidence="1">
    <location>
        <begin position="52"/>
        <end position="73"/>
    </location>
</feature>
<reference evidence="3 4" key="1">
    <citation type="submission" date="2016-03" db="EMBL/GenBank/DDBJ databases">
        <title>Whole genome sequencing of Grifola frondosa 9006-11.</title>
        <authorList>
            <person name="Min B."/>
            <person name="Park H."/>
            <person name="Kim J.-G."/>
            <person name="Cho H."/>
            <person name="Oh Y.-L."/>
            <person name="Kong W.-S."/>
            <person name="Choi I.-G."/>
        </authorList>
    </citation>
    <scope>NUCLEOTIDE SEQUENCE [LARGE SCALE GENOMIC DNA]</scope>
    <source>
        <strain evidence="3 4">9006-11</strain>
    </source>
</reference>
<dbReference type="PANTHER" id="PTHR40465:SF1">
    <property type="entry name" value="DUF6534 DOMAIN-CONTAINING PROTEIN"/>
    <property type="match status" value="1"/>
</dbReference>
<accession>A0A1C7LPR6</accession>
<feature type="transmembrane region" description="Helical" evidence="1">
    <location>
        <begin position="125"/>
        <end position="145"/>
    </location>
</feature>
<dbReference type="AlphaFoldDB" id="A0A1C7LPR6"/>
<sequence length="273" mass="30392">MSKPAAIAKALNGTIGANLLGVQFQMLSYGVLCACAWRYAQRSYGDSRWFKGMIFLAWCICTFSLCLTSHALYTLTITNFLSFAILNVKPWSVNLLLVVNASVVVLVRLVFVYRLWRLCKSTNRIGFVVVVGVTLTIMFSLVDLVNDITIRSFVYAHRNDQLEPRRVLFEVVFFSGLSADILLTVLLCVFLNGSRTGLRRTDSVINILILYAIETGLFPSIIEGAGMVAFYVRPGTFIFVAFYIQIANLYLIALLTSQVSSRAPLTVTDPRPG</sequence>
<dbReference type="PROSITE" id="PS51257">
    <property type="entry name" value="PROKAR_LIPOPROTEIN"/>
    <property type="match status" value="1"/>
</dbReference>
<keyword evidence="4" id="KW-1185">Reference proteome</keyword>
<evidence type="ECO:0000313" key="4">
    <source>
        <dbReference type="Proteomes" id="UP000092993"/>
    </source>
</evidence>
<comment type="caution">
    <text evidence="3">The sequence shown here is derived from an EMBL/GenBank/DDBJ whole genome shotgun (WGS) entry which is preliminary data.</text>
</comment>
<evidence type="ECO:0000313" key="3">
    <source>
        <dbReference type="EMBL" id="OBZ66795.1"/>
    </source>
</evidence>
<keyword evidence="1" id="KW-0472">Membrane</keyword>
<evidence type="ECO:0000259" key="2">
    <source>
        <dbReference type="Pfam" id="PF20152"/>
    </source>
</evidence>
<proteinExistence type="predicted"/>
<gene>
    <name evidence="3" type="ORF">A0H81_13091</name>
</gene>
<feature type="transmembrane region" description="Helical" evidence="1">
    <location>
        <begin position="20"/>
        <end position="40"/>
    </location>
</feature>
<dbReference type="PANTHER" id="PTHR40465">
    <property type="entry name" value="CHROMOSOME 1, WHOLE GENOME SHOTGUN SEQUENCE"/>
    <property type="match status" value="1"/>
</dbReference>
<dbReference type="Proteomes" id="UP000092993">
    <property type="component" value="Unassembled WGS sequence"/>
</dbReference>
<dbReference type="Pfam" id="PF20152">
    <property type="entry name" value="DUF6534"/>
    <property type="match status" value="1"/>
</dbReference>
<dbReference type="EMBL" id="LUGG01000027">
    <property type="protein sequence ID" value="OBZ66795.1"/>
    <property type="molecule type" value="Genomic_DNA"/>
</dbReference>